<name>A0A2N1PJF8_9BACT</name>
<dbReference type="EMBL" id="PGXC01000045">
    <property type="protein sequence ID" value="PKK88475.1"/>
    <property type="molecule type" value="Genomic_DNA"/>
</dbReference>
<dbReference type="AlphaFoldDB" id="A0A2N1PJF8"/>
<evidence type="ECO:0000313" key="1">
    <source>
        <dbReference type="EMBL" id="PKK88475.1"/>
    </source>
</evidence>
<reference evidence="1 2" key="1">
    <citation type="journal article" date="2017" name="ISME J.">
        <title>Potential for microbial H2 and metal transformations associated with novel bacteria and archaea in deep terrestrial subsurface sediments.</title>
        <authorList>
            <person name="Hernsdorf A.W."/>
            <person name="Amano Y."/>
            <person name="Miyakawa K."/>
            <person name="Ise K."/>
            <person name="Suzuki Y."/>
            <person name="Anantharaman K."/>
            <person name="Probst A."/>
            <person name="Burstein D."/>
            <person name="Thomas B.C."/>
            <person name="Banfield J.F."/>
        </authorList>
    </citation>
    <scope>NUCLEOTIDE SEQUENCE [LARGE SCALE GENOMIC DNA]</scope>
    <source>
        <strain evidence="1">HGW-Wallbacteria-1</strain>
    </source>
</reference>
<organism evidence="1 2">
    <name type="scientific">Candidatus Wallbacteria bacterium HGW-Wallbacteria-1</name>
    <dbReference type="NCBI Taxonomy" id="2013854"/>
    <lineage>
        <taxon>Bacteria</taxon>
        <taxon>Candidatus Walliibacteriota</taxon>
    </lineage>
</organism>
<protein>
    <recommendedName>
        <fullName evidence="3">DUF4932 domain-containing protein</fullName>
    </recommendedName>
</protein>
<evidence type="ECO:0008006" key="3">
    <source>
        <dbReference type="Google" id="ProtNLM"/>
    </source>
</evidence>
<dbReference type="Proteomes" id="UP000233256">
    <property type="component" value="Unassembled WGS sequence"/>
</dbReference>
<proteinExistence type="predicted"/>
<comment type="caution">
    <text evidence="1">The sequence shown here is derived from an EMBL/GenBank/DDBJ whole genome shotgun (WGS) entry which is preliminary data.</text>
</comment>
<sequence length="399" mass="44274">MNSFSGNTTAYFLTFVFLCGAHFFSPVCCNWSNAATGNAATGNVTIGTAVDCNVVFKPDAMVSFAHFLMGVSKVMPVGSSFSPEVFAYFRGKRFESESDGMHIRILTRFMKAASEKCSDLHDFELKVYHTALGKKSVFEYYRNLIRVLNSNNLNQIDLNQSDQKEFRRSFLHLYRAFQTSLSGSGNAVGQMMKNIETTEEYAVFRENLNLVNSFLAPDRNITEIRVVPVFLHVGGSDVQALRAMGISGVFGLNLDQLQVIELPLIDGMPVVTLKGLSHLYAVTLHEICHYYYYRSSLCSKLVEIHAGNDRKLRHLLAEALATALGNGLYFTAMKNEDPQWYADPAINGLAHRIIPLIQSEMEKGNAIGEAFMKYIVESAAESADESAAARALEMSAKTP</sequence>
<gene>
    <name evidence="1" type="ORF">CVV64_18675</name>
</gene>
<accession>A0A2N1PJF8</accession>
<evidence type="ECO:0000313" key="2">
    <source>
        <dbReference type="Proteomes" id="UP000233256"/>
    </source>
</evidence>